<organism evidence="2 3">
    <name type="scientific">Pseudomonas frederiksbergensis</name>
    <dbReference type="NCBI Taxonomy" id="104087"/>
    <lineage>
        <taxon>Bacteria</taxon>
        <taxon>Pseudomonadati</taxon>
        <taxon>Pseudomonadota</taxon>
        <taxon>Gammaproteobacteria</taxon>
        <taxon>Pseudomonadales</taxon>
        <taxon>Pseudomonadaceae</taxon>
        <taxon>Pseudomonas</taxon>
    </lineage>
</organism>
<evidence type="ECO:0000256" key="1">
    <source>
        <dbReference type="SAM" id="SignalP"/>
    </source>
</evidence>
<evidence type="ECO:0000313" key="2">
    <source>
        <dbReference type="EMBL" id="PQP03985.1"/>
    </source>
</evidence>
<comment type="caution">
    <text evidence="2">The sequence shown here is derived from an EMBL/GenBank/DDBJ whole genome shotgun (WGS) entry which is preliminary data.</text>
</comment>
<gene>
    <name evidence="2" type="ORF">C5612_12195</name>
</gene>
<protein>
    <submittedName>
        <fullName evidence="2">Adhesin</fullName>
    </submittedName>
</protein>
<name>A0A2S8HNN1_9PSED</name>
<feature type="chain" id="PRO_5015565496" evidence="1">
    <location>
        <begin position="23"/>
        <end position="196"/>
    </location>
</feature>
<reference evidence="2 3" key="1">
    <citation type="submission" date="2018-02" db="EMBL/GenBank/DDBJ databases">
        <title>Draft genome sequencing of Pseudomonas frederiksbergensis 11-D3.</title>
        <authorList>
            <person name="Zheng B.-X."/>
        </authorList>
    </citation>
    <scope>NUCLEOTIDE SEQUENCE [LARGE SCALE GENOMIC DNA]</scope>
    <source>
        <strain evidence="2 3">11-D3</strain>
    </source>
</reference>
<keyword evidence="1" id="KW-0732">Signal</keyword>
<dbReference type="EMBL" id="PUIN01000006">
    <property type="protein sequence ID" value="PQP03985.1"/>
    <property type="molecule type" value="Genomic_DNA"/>
</dbReference>
<feature type="signal peptide" evidence="1">
    <location>
        <begin position="1"/>
        <end position="22"/>
    </location>
</feature>
<evidence type="ECO:0000313" key="3">
    <source>
        <dbReference type="Proteomes" id="UP000239687"/>
    </source>
</evidence>
<accession>A0A2S8HNN1</accession>
<dbReference type="Proteomes" id="UP000239687">
    <property type="component" value="Unassembled WGS sequence"/>
</dbReference>
<proteinExistence type="predicted"/>
<dbReference type="RefSeq" id="WP_105341935.1">
    <property type="nucleotide sequence ID" value="NZ_PUIN01000006.1"/>
</dbReference>
<dbReference type="AlphaFoldDB" id="A0A2S8HNN1"/>
<sequence>MSRSLILLALIVSASVSPGAMADSSVPVLNTANILDSGARYNGNFNVNQASGDQQQQANTRAIAIGTDASATTRVIQKLDTPANPSMNATATIGGTSFSHGNGALGVNQGAGANNQMANAMRISISAAPQSVDDSALSQQNVALLPSSGATDASKGSRQVVTSDQAFTGSRGVIQVNQSAGVGNRMANTLSIRVAD</sequence>